<reference evidence="2" key="1">
    <citation type="submission" date="2018-06" db="EMBL/GenBank/DDBJ databases">
        <authorList>
            <person name="Zhirakovskaya E."/>
        </authorList>
    </citation>
    <scope>NUCLEOTIDE SEQUENCE</scope>
</reference>
<evidence type="ECO:0000256" key="1">
    <source>
        <dbReference type="ARBA" id="ARBA00022729"/>
    </source>
</evidence>
<gene>
    <name evidence="2" type="ORF">MNBD_GAMMA20-963</name>
</gene>
<evidence type="ECO:0000313" key="2">
    <source>
        <dbReference type="EMBL" id="VAX00076.1"/>
    </source>
</evidence>
<feature type="non-terminal residue" evidence="2">
    <location>
        <position position="248"/>
    </location>
</feature>
<dbReference type="EMBL" id="UOFU01000190">
    <property type="protein sequence ID" value="VAX00076.1"/>
    <property type="molecule type" value="Genomic_DNA"/>
</dbReference>
<sequence length="248" mass="26969">MRVLIQTLFILFIIGAVLSGCSGQSDTPAGAVDTAPAKIYNWKIVTTWPPNFPIFQEGVQRFADNVKTISNGRLKIKVFAGGELVPALQVFDAVSQGTVEMGHGAGYYWAGKLPAAQFFTAVPFGMNAQGMNAWLSAGDGLTLWRELYQPHNLVPFPMGNTGVQMGGWFNKKIDSVADLKGLKMRIPGLGGKVFAKAGGSPILMAGGEIYTALDRGTIDATEWVGPFHDERLGLYRAAKYYYYPGWHE</sequence>
<accession>A0A3B1A2T6</accession>
<dbReference type="PROSITE" id="PS51257">
    <property type="entry name" value="PROKAR_LIPOPROTEIN"/>
    <property type="match status" value="1"/>
</dbReference>
<dbReference type="InterPro" id="IPR018389">
    <property type="entry name" value="DctP_fam"/>
</dbReference>
<organism evidence="2">
    <name type="scientific">hydrothermal vent metagenome</name>
    <dbReference type="NCBI Taxonomy" id="652676"/>
    <lineage>
        <taxon>unclassified sequences</taxon>
        <taxon>metagenomes</taxon>
        <taxon>ecological metagenomes</taxon>
    </lineage>
</organism>
<dbReference type="Gene3D" id="3.40.190.170">
    <property type="entry name" value="Bacterial extracellular solute-binding protein, family 7"/>
    <property type="match status" value="1"/>
</dbReference>
<dbReference type="Pfam" id="PF03480">
    <property type="entry name" value="DctP"/>
    <property type="match status" value="1"/>
</dbReference>
<evidence type="ECO:0008006" key="3">
    <source>
        <dbReference type="Google" id="ProtNLM"/>
    </source>
</evidence>
<dbReference type="GO" id="GO:0055085">
    <property type="term" value="P:transmembrane transport"/>
    <property type="evidence" value="ECO:0007669"/>
    <property type="project" value="InterPro"/>
</dbReference>
<dbReference type="AlphaFoldDB" id="A0A3B1A2T6"/>
<dbReference type="CDD" id="cd13604">
    <property type="entry name" value="PBP2_TRAP_ketoacid_lactate_like"/>
    <property type="match status" value="1"/>
</dbReference>
<dbReference type="InterPro" id="IPR038404">
    <property type="entry name" value="TRAP_DctP_sf"/>
</dbReference>
<dbReference type="PANTHER" id="PTHR33376">
    <property type="match status" value="1"/>
</dbReference>
<name>A0A3B1A2T6_9ZZZZ</name>
<dbReference type="PANTHER" id="PTHR33376:SF5">
    <property type="entry name" value="EXTRACYTOPLASMIC SOLUTE RECEPTOR PROTEIN"/>
    <property type="match status" value="1"/>
</dbReference>
<proteinExistence type="predicted"/>
<keyword evidence="1" id="KW-0732">Signal</keyword>
<protein>
    <recommendedName>
        <fullName evidence="3">TRAP-type C4-dicarboxylate transport system, periplasmic component</fullName>
    </recommendedName>
</protein>